<evidence type="ECO:0000256" key="1">
    <source>
        <dbReference type="SAM" id="SignalP"/>
    </source>
</evidence>
<keyword evidence="1" id="KW-0732">Signal</keyword>
<dbReference type="InterPro" id="IPR012338">
    <property type="entry name" value="Beta-lactam/transpept-like"/>
</dbReference>
<feature type="domain" description="Beta-lactamase-related" evidence="2">
    <location>
        <begin position="37"/>
        <end position="364"/>
    </location>
</feature>
<dbReference type="EMBL" id="DXEZ01000146">
    <property type="protein sequence ID" value="HIX54415.1"/>
    <property type="molecule type" value="Genomic_DNA"/>
</dbReference>
<feature type="signal peptide" evidence="1">
    <location>
        <begin position="1"/>
        <end position="27"/>
    </location>
</feature>
<comment type="caution">
    <text evidence="3">The sequence shown here is derived from an EMBL/GenBank/DDBJ whole genome shotgun (WGS) entry which is preliminary data.</text>
</comment>
<gene>
    <name evidence="3" type="ORF">H9853_05265</name>
</gene>
<feature type="chain" id="PRO_5039063838" evidence="1">
    <location>
        <begin position="28"/>
        <end position="386"/>
    </location>
</feature>
<dbReference type="SUPFAM" id="SSF56601">
    <property type="entry name" value="beta-lactamase/transpeptidase-like"/>
    <property type="match status" value="1"/>
</dbReference>
<dbReference type="PANTHER" id="PTHR46825:SF9">
    <property type="entry name" value="BETA-LACTAMASE-RELATED DOMAIN-CONTAINING PROTEIN"/>
    <property type="match status" value="1"/>
</dbReference>
<dbReference type="Proteomes" id="UP000824156">
    <property type="component" value="Unassembled WGS sequence"/>
</dbReference>
<protein>
    <submittedName>
        <fullName evidence="3">Beta-lactamase family protein</fullName>
    </submittedName>
</protein>
<evidence type="ECO:0000313" key="4">
    <source>
        <dbReference type="Proteomes" id="UP000824156"/>
    </source>
</evidence>
<dbReference type="InterPro" id="IPR001466">
    <property type="entry name" value="Beta-lactam-related"/>
</dbReference>
<dbReference type="AlphaFoldDB" id="A0A9D2AYD1"/>
<reference evidence="3" key="2">
    <citation type="submission" date="2021-04" db="EMBL/GenBank/DDBJ databases">
        <authorList>
            <person name="Gilroy R."/>
        </authorList>
    </citation>
    <scope>NUCLEOTIDE SEQUENCE</scope>
    <source>
        <strain evidence="3">1719</strain>
    </source>
</reference>
<sequence length="386" mass="42733">MKIIAPICKLLAVAFVLLLPSPKASFAQQELIGDLKDIAEQYEAIGLSVAVVKDNKIVFEENIGYKDKDAKTPLSHGDIFRIASISKSFTATALMQFVERGEISLDDAVSDLIGFPVVNPNHPEETITLRMLLSHTSSINDSQKYSSLDIINPDKNPDYAKCYSKPAPGTKYRYCNLNYNMAGAILEKLTGVEFSTYVVDTILKPLGLYGGYDADKLDASKFVPLYRYRNGKFTLSKPAYRSLEKMKENYQIGYSAPIFSPTGGMKISTSDLAKYMMMHINYGVGENGQRIISQKSSEIMQSAIAKASETADYGLGIRLTRDFVDGKLLIGHTGSAFGLFSVMMFDREKNVGIIAITNGSKRVKVGNYNSLLKPTVELLYDWFADE</sequence>
<evidence type="ECO:0000313" key="3">
    <source>
        <dbReference type="EMBL" id="HIX54415.1"/>
    </source>
</evidence>
<dbReference type="InterPro" id="IPR050491">
    <property type="entry name" value="AmpC-like"/>
</dbReference>
<proteinExistence type="predicted"/>
<organism evidence="3 4">
    <name type="scientific">Candidatus Sphingobacterium stercoripullorum</name>
    <dbReference type="NCBI Taxonomy" id="2838759"/>
    <lineage>
        <taxon>Bacteria</taxon>
        <taxon>Pseudomonadati</taxon>
        <taxon>Bacteroidota</taxon>
        <taxon>Sphingobacteriia</taxon>
        <taxon>Sphingobacteriales</taxon>
        <taxon>Sphingobacteriaceae</taxon>
        <taxon>Sphingobacterium</taxon>
    </lineage>
</organism>
<evidence type="ECO:0000259" key="2">
    <source>
        <dbReference type="Pfam" id="PF00144"/>
    </source>
</evidence>
<dbReference type="Gene3D" id="3.40.710.10">
    <property type="entry name" value="DD-peptidase/beta-lactamase superfamily"/>
    <property type="match status" value="1"/>
</dbReference>
<dbReference type="PANTHER" id="PTHR46825">
    <property type="entry name" value="D-ALANYL-D-ALANINE-CARBOXYPEPTIDASE/ENDOPEPTIDASE AMPH"/>
    <property type="match status" value="1"/>
</dbReference>
<reference evidence="3" key="1">
    <citation type="journal article" date="2021" name="PeerJ">
        <title>Extensive microbial diversity within the chicken gut microbiome revealed by metagenomics and culture.</title>
        <authorList>
            <person name="Gilroy R."/>
            <person name="Ravi A."/>
            <person name="Getino M."/>
            <person name="Pursley I."/>
            <person name="Horton D.L."/>
            <person name="Alikhan N.F."/>
            <person name="Baker D."/>
            <person name="Gharbi K."/>
            <person name="Hall N."/>
            <person name="Watson M."/>
            <person name="Adriaenssens E.M."/>
            <person name="Foster-Nyarko E."/>
            <person name="Jarju S."/>
            <person name="Secka A."/>
            <person name="Antonio M."/>
            <person name="Oren A."/>
            <person name="Chaudhuri R.R."/>
            <person name="La Ragione R."/>
            <person name="Hildebrand F."/>
            <person name="Pallen M.J."/>
        </authorList>
    </citation>
    <scope>NUCLEOTIDE SEQUENCE</scope>
    <source>
        <strain evidence="3">1719</strain>
    </source>
</reference>
<accession>A0A9D2AYD1</accession>
<name>A0A9D2AYD1_9SPHI</name>
<dbReference type="Pfam" id="PF00144">
    <property type="entry name" value="Beta-lactamase"/>
    <property type="match status" value="1"/>
</dbReference>